<evidence type="ECO:0000256" key="7">
    <source>
        <dbReference type="ARBA" id="ARBA00023128"/>
    </source>
</evidence>
<dbReference type="eggNOG" id="KOG2847">
    <property type="taxonomic scope" value="Eukaryota"/>
</dbReference>
<keyword evidence="17" id="KW-1185">Reference proteome</keyword>
<proteinExistence type="inferred from homology"/>
<dbReference type="EMBL" id="JH430009">
    <property type="status" value="NOT_ANNOTATED_CDS"/>
    <property type="molecule type" value="Genomic_DNA"/>
</dbReference>
<evidence type="ECO:0000256" key="2">
    <source>
        <dbReference type="ARBA" id="ARBA00010524"/>
    </source>
</evidence>
<keyword evidence="14" id="KW-0175">Coiled coil</keyword>
<evidence type="ECO:0000256" key="11">
    <source>
        <dbReference type="ARBA" id="ARBA00047906"/>
    </source>
</evidence>
<evidence type="ECO:0000256" key="8">
    <source>
        <dbReference type="ARBA" id="ARBA00023136"/>
    </source>
</evidence>
<keyword evidence="6" id="KW-0443">Lipid metabolism</keyword>
<evidence type="ECO:0000256" key="5">
    <source>
        <dbReference type="ARBA" id="ARBA00022792"/>
    </source>
</evidence>
<evidence type="ECO:0000256" key="10">
    <source>
        <dbReference type="ARBA" id="ARBA00024323"/>
    </source>
</evidence>
<dbReference type="SUPFAM" id="SSF69593">
    <property type="entry name" value="Glycerol-3-phosphate (1)-acyltransferase"/>
    <property type="match status" value="1"/>
</dbReference>
<reference evidence="16" key="2">
    <citation type="submission" date="2015-02" db="UniProtKB">
        <authorList>
            <consortium name="EnsemblMetazoa"/>
        </authorList>
    </citation>
    <scope>IDENTIFICATION</scope>
</reference>
<dbReference type="GO" id="GO:0047184">
    <property type="term" value="F:1-acylglycerophosphocholine O-acyltransferase activity"/>
    <property type="evidence" value="ECO:0007669"/>
    <property type="project" value="TreeGrafter"/>
</dbReference>
<keyword evidence="5" id="KW-0999">Mitochondrion inner membrane</keyword>
<comment type="subcellular location">
    <subcellularLocation>
        <location evidence="1">Mitochondrion inner membrane</location>
        <topology evidence="1">Peripheral membrane protein</topology>
        <orientation evidence="1">Intermembrane side</orientation>
    </subcellularLocation>
    <subcellularLocation>
        <location evidence="10">Mitochondrion outer membrane</location>
        <topology evidence="10">Peripheral membrane protein</topology>
        <orientation evidence="10">Intermembrane side</orientation>
    </subcellularLocation>
</comment>
<dbReference type="EnsemblMetazoa" id="SMAR000400-RA">
    <property type="protein sequence ID" value="SMAR000400-PA"/>
    <property type="gene ID" value="SMAR000400"/>
</dbReference>
<sequence>MDRWKQGGHSCNWTNTFKVHNQRVLWDALDNRPAGQSLITVSNHYSCGDSPLLCGMADFPRHFFNSRTMGWNLGARDICFTNELHSLFFSLGRTVPIVRGNGVYQKAMDFVLDRLNKGDWLHVYPEGKVNMAKEIIQFKWGIGRLIAECKVCPIVIPLFHMGMDEILPNEPPYYPRFKKKVTVLIGKPMLQLEETIKELQKLNKSARELRSILAQLIQEEVWKLHDEVKALHFSQN</sequence>
<dbReference type="GO" id="GO:0005741">
    <property type="term" value="C:mitochondrial outer membrane"/>
    <property type="evidence" value="ECO:0007669"/>
    <property type="project" value="UniProtKB-SubCell"/>
</dbReference>
<reference evidence="17" key="1">
    <citation type="submission" date="2011-05" db="EMBL/GenBank/DDBJ databases">
        <authorList>
            <person name="Richards S.R."/>
            <person name="Qu J."/>
            <person name="Jiang H."/>
            <person name="Jhangiani S.N."/>
            <person name="Agravi P."/>
            <person name="Goodspeed R."/>
            <person name="Gross S."/>
            <person name="Mandapat C."/>
            <person name="Jackson L."/>
            <person name="Mathew T."/>
            <person name="Pu L."/>
            <person name="Thornton R."/>
            <person name="Saada N."/>
            <person name="Wilczek-Boney K.B."/>
            <person name="Lee S."/>
            <person name="Kovar C."/>
            <person name="Wu Y."/>
            <person name="Scherer S.E."/>
            <person name="Worley K.C."/>
            <person name="Muzny D.M."/>
            <person name="Gibbs R."/>
        </authorList>
    </citation>
    <scope>NUCLEOTIDE SEQUENCE</scope>
    <source>
        <strain evidence="17">Brora</strain>
    </source>
</reference>
<keyword evidence="9" id="KW-0012">Acyltransferase</keyword>
<evidence type="ECO:0000256" key="3">
    <source>
        <dbReference type="ARBA" id="ARBA00022679"/>
    </source>
</evidence>
<dbReference type="CDD" id="cd07989">
    <property type="entry name" value="LPLAT_AGPAT-like"/>
    <property type="match status" value="1"/>
</dbReference>
<dbReference type="HOGENOM" id="CLU_046747_3_0_1"/>
<dbReference type="PANTHER" id="PTHR12497:SF0">
    <property type="entry name" value="TAFAZZIN"/>
    <property type="match status" value="1"/>
</dbReference>
<comment type="similarity">
    <text evidence="2 13">Belongs to the taffazin family.</text>
</comment>
<keyword evidence="3" id="KW-0808">Transferase</keyword>
<dbReference type="PANTHER" id="PTHR12497">
    <property type="entry name" value="TAZ PROTEIN TAFAZZIN"/>
    <property type="match status" value="1"/>
</dbReference>
<keyword evidence="4" id="KW-1000">Mitochondrion outer membrane</keyword>
<dbReference type="Proteomes" id="UP000014500">
    <property type="component" value="Unassembled WGS sequence"/>
</dbReference>
<evidence type="ECO:0000256" key="13">
    <source>
        <dbReference type="RuleBase" id="RU365062"/>
    </source>
</evidence>
<feature type="coiled-coil region" evidence="14">
    <location>
        <begin position="189"/>
        <end position="219"/>
    </location>
</feature>
<dbReference type="OMA" id="GARDICF"/>
<feature type="domain" description="Phospholipid/glycerol acyltransferase" evidence="15">
    <location>
        <begin position="38"/>
        <end position="163"/>
    </location>
</feature>
<evidence type="ECO:0000256" key="14">
    <source>
        <dbReference type="SAM" id="Coils"/>
    </source>
</evidence>
<evidence type="ECO:0000259" key="15">
    <source>
        <dbReference type="SMART" id="SM00563"/>
    </source>
</evidence>
<dbReference type="GO" id="GO:0035965">
    <property type="term" value="P:cardiolipin acyl-chain remodeling"/>
    <property type="evidence" value="ECO:0007669"/>
    <property type="project" value="TreeGrafter"/>
</dbReference>
<protein>
    <recommendedName>
        <fullName evidence="13">Tafazzin family protein</fullName>
    </recommendedName>
</protein>
<dbReference type="GO" id="GO:0005743">
    <property type="term" value="C:mitochondrial inner membrane"/>
    <property type="evidence" value="ECO:0007669"/>
    <property type="project" value="UniProtKB-SubCell"/>
</dbReference>
<comment type="catalytic activity">
    <reaction evidence="12">
        <text>1,2-di-(9Z-octadecenoyl)-sn-glycero-3-phosphocholine + 1-hexadecanoyl-sn-glycero-3-phosphocholine = 1-hexadecanoyl-2-(9Z-octadecenoyl)-sn-glycero-3-phosphocholine + 1-(9Z-octadecenoyl)-sn-glycero-3-phosphocholine</text>
        <dbReference type="Rhea" id="RHEA:43816"/>
        <dbReference type="ChEBI" id="CHEBI:28610"/>
        <dbReference type="ChEBI" id="CHEBI:72998"/>
        <dbReference type="ChEBI" id="CHEBI:73001"/>
        <dbReference type="ChEBI" id="CHEBI:74669"/>
    </reaction>
    <physiologicalReaction direction="left-to-right" evidence="12">
        <dbReference type="Rhea" id="RHEA:43817"/>
    </physiologicalReaction>
    <physiologicalReaction direction="right-to-left" evidence="12">
        <dbReference type="Rhea" id="RHEA:43818"/>
    </physiologicalReaction>
</comment>
<comment type="catalytic activity">
    <reaction evidence="11">
        <text>1'-[1,2-diacyl-sn-glycero-3-phospho],3'-[1-acyl-sn-glycero-3-phospho]-glycerol + a 1,2-diacyl-sn-glycero-3-phosphocholine = a cardiolipin + a 1-acyl-sn-glycero-3-phosphocholine</text>
        <dbReference type="Rhea" id="RHEA:33731"/>
        <dbReference type="ChEBI" id="CHEBI:57643"/>
        <dbReference type="ChEBI" id="CHEBI:58168"/>
        <dbReference type="ChEBI" id="CHEBI:62237"/>
        <dbReference type="ChEBI" id="CHEBI:64743"/>
    </reaction>
    <physiologicalReaction direction="left-to-right" evidence="11">
        <dbReference type="Rhea" id="RHEA:33732"/>
    </physiologicalReaction>
    <physiologicalReaction direction="right-to-left" evidence="11">
        <dbReference type="Rhea" id="RHEA:33733"/>
    </physiologicalReaction>
</comment>
<dbReference type="GO" id="GO:0007007">
    <property type="term" value="P:inner mitochondrial membrane organization"/>
    <property type="evidence" value="ECO:0007669"/>
    <property type="project" value="TreeGrafter"/>
</dbReference>
<evidence type="ECO:0000313" key="16">
    <source>
        <dbReference type="EnsemblMetazoa" id="SMAR000400-PA"/>
    </source>
</evidence>
<dbReference type="SMART" id="SM00563">
    <property type="entry name" value="PlsC"/>
    <property type="match status" value="1"/>
</dbReference>
<dbReference type="Pfam" id="PF01553">
    <property type="entry name" value="Acyltransferase"/>
    <property type="match status" value="1"/>
</dbReference>
<dbReference type="InterPro" id="IPR002123">
    <property type="entry name" value="Plipid/glycerol_acylTrfase"/>
</dbReference>
<evidence type="ECO:0000256" key="4">
    <source>
        <dbReference type="ARBA" id="ARBA00022787"/>
    </source>
</evidence>
<dbReference type="PhylomeDB" id="T1IHS4"/>
<name>T1IHS4_STRMM</name>
<keyword evidence="7" id="KW-0496">Mitochondrion</keyword>
<evidence type="ECO:0000256" key="12">
    <source>
        <dbReference type="ARBA" id="ARBA00049543"/>
    </source>
</evidence>
<evidence type="ECO:0000313" key="17">
    <source>
        <dbReference type="Proteomes" id="UP000014500"/>
    </source>
</evidence>
<accession>T1IHS4</accession>
<organism evidence="16 17">
    <name type="scientific">Strigamia maritima</name>
    <name type="common">European centipede</name>
    <name type="synonym">Geophilus maritimus</name>
    <dbReference type="NCBI Taxonomy" id="126957"/>
    <lineage>
        <taxon>Eukaryota</taxon>
        <taxon>Metazoa</taxon>
        <taxon>Ecdysozoa</taxon>
        <taxon>Arthropoda</taxon>
        <taxon>Myriapoda</taxon>
        <taxon>Chilopoda</taxon>
        <taxon>Pleurostigmophora</taxon>
        <taxon>Geophilomorpha</taxon>
        <taxon>Linotaeniidae</taxon>
        <taxon>Strigamia</taxon>
    </lineage>
</organism>
<dbReference type="STRING" id="126957.T1IHS4"/>
<evidence type="ECO:0000256" key="6">
    <source>
        <dbReference type="ARBA" id="ARBA00023098"/>
    </source>
</evidence>
<dbReference type="InterPro" id="IPR000872">
    <property type="entry name" value="Tafazzin"/>
</dbReference>
<dbReference type="PRINTS" id="PR00979">
    <property type="entry name" value="TAFAZZIN"/>
</dbReference>
<dbReference type="AlphaFoldDB" id="T1IHS4"/>
<evidence type="ECO:0000256" key="1">
    <source>
        <dbReference type="ARBA" id="ARBA00004137"/>
    </source>
</evidence>
<keyword evidence="8" id="KW-0472">Membrane</keyword>
<evidence type="ECO:0000256" key="9">
    <source>
        <dbReference type="ARBA" id="ARBA00023315"/>
    </source>
</evidence>